<dbReference type="AlphaFoldDB" id="A0A151Z4H7"/>
<accession>A0A151Z4H7</accession>
<keyword evidence="3" id="KW-1185">Reference proteome</keyword>
<feature type="transmembrane region" description="Helical" evidence="1">
    <location>
        <begin position="480"/>
        <end position="501"/>
    </location>
</feature>
<comment type="caution">
    <text evidence="2">The sequence shown here is derived from an EMBL/GenBank/DDBJ whole genome shotgun (WGS) entry which is preliminary data.</text>
</comment>
<keyword evidence="1" id="KW-1133">Transmembrane helix</keyword>
<feature type="transmembrane region" description="Helical" evidence="1">
    <location>
        <begin position="513"/>
        <end position="532"/>
    </location>
</feature>
<keyword evidence="1" id="KW-0472">Membrane</keyword>
<protein>
    <submittedName>
        <fullName evidence="2">Uncharacterized protein</fullName>
    </submittedName>
</protein>
<organism evidence="2 3">
    <name type="scientific">Tieghemostelium lacteum</name>
    <name type="common">Slime mold</name>
    <name type="synonym">Dictyostelium lacteum</name>
    <dbReference type="NCBI Taxonomy" id="361077"/>
    <lineage>
        <taxon>Eukaryota</taxon>
        <taxon>Amoebozoa</taxon>
        <taxon>Evosea</taxon>
        <taxon>Eumycetozoa</taxon>
        <taxon>Dictyostelia</taxon>
        <taxon>Dictyosteliales</taxon>
        <taxon>Raperosteliaceae</taxon>
        <taxon>Tieghemostelium</taxon>
    </lineage>
</organism>
<evidence type="ECO:0000313" key="3">
    <source>
        <dbReference type="Proteomes" id="UP000076078"/>
    </source>
</evidence>
<sequence>MASLDKLKPSMDSLSDALYKRFYAIRKSVMDIIKQEVKDGKLYNTYSDKGDQDKVKAIDLFAPHPSKGYYVITPNERVHDESEQWFTENILYFMDEDLRKNKLGVENKPTLNAKRLLIVQEQDVQDWYKKLSEIWLVYAVHQHLNDEQKKKYKLDTVKKDFDTIMSDPLHEYQMKLLYHCKFIEDYPFMVDFLGYGENTAMAWGFLFLFDFFSESRMGEFVNLLNYKNEQFNFTSKELGSMFGMQYIQTKMAILNMFDPKHVNSTKYLGHMLNVLSAYLTFDHFDMKTNKEYLVKAIELMLEKGKASTVSEISTYCKEISDGLTSTTAAATSIYNAAFNYQYETLFDTGARFNVRKLDVYFENFGKQLSINIGGDLQTKKNLYKTIGGVFKLAQVAVYIFAIFNSDYWSGGLNATKGVTELTAVVLDLVQWIPTSAMKTTFEFFAGIGTKMLDSLISNSNTIVYKGLTTVASKIFSTTTAGLFVGKVLTPAISILTIIISVKDIIQDWEEGNGIGVFCDAVTIVASLSILGLCAANSIESFGATLILGLIIVAMNILRYATKPDPLVGYFNSSSFPTKYKVA</sequence>
<feature type="transmembrane region" description="Helical" evidence="1">
    <location>
        <begin position="538"/>
        <end position="557"/>
    </location>
</feature>
<gene>
    <name evidence="2" type="ORF">DLAC_10660</name>
</gene>
<keyword evidence="1" id="KW-0812">Transmembrane</keyword>
<evidence type="ECO:0000256" key="1">
    <source>
        <dbReference type="SAM" id="Phobius"/>
    </source>
</evidence>
<dbReference type="Proteomes" id="UP000076078">
    <property type="component" value="Unassembled WGS sequence"/>
</dbReference>
<dbReference type="InParanoid" id="A0A151Z4H7"/>
<proteinExistence type="predicted"/>
<reference evidence="2 3" key="1">
    <citation type="submission" date="2015-12" db="EMBL/GenBank/DDBJ databases">
        <title>Dictyostelia acquired genes for synthesis and detection of signals that induce cell-type specialization by lateral gene transfer from prokaryotes.</title>
        <authorList>
            <person name="Gloeckner G."/>
            <person name="Schaap P."/>
        </authorList>
    </citation>
    <scope>NUCLEOTIDE SEQUENCE [LARGE SCALE GENOMIC DNA]</scope>
    <source>
        <strain evidence="2 3">TK</strain>
    </source>
</reference>
<evidence type="ECO:0000313" key="2">
    <source>
        <dbReference type="EMBL" id="KYQ88856.1"/>
    </source>
</evidence>
<dbReference type="EMBL" id="LODT01000047">
    <property type="protein sequence ID" value="KYQ88856.1"/>
    <property type="molecule type" value="Genomic_DNA"/>
</dbReference>
<dbReference type="OMA" id="ENTAMAW"/>
<name>A0A151Z4H7_TIELA</name>